<dbReference type="PROSITE" id="PS51808">
    <property type="entry name" value="CHCH"/>
    <property type="match status" value="1"/>
</dbReference>
<evidence type="ECO:0000256" key="4">
    <source>
        <dbReference type="ARBA" id="ARBA00038205"/>
    </source>
</evidence>
<organism>
    <name type="scientific">Ixodes scapularis</name>
    <name type="common">Black-legged tick</name>
    <name type="synonym">Deer tick</name>
    <dbReference type="NCBI Taxonomy" id="6945"/>
    <lineage>
        <taxon>Eukaryota</taxon>
        <taxon>Metazoa</taxon>
        <taxon>Ecdysozoa</taxon>
        <taxon>Arthropoda</taxon>
        <taxon>Chelicerata</taxon>
        <taxon>Arachnida</taxon>
        <taxon>Acari</taxon>
        <taxon>Parasitiformes</taxon>
        <taxon>Ixodida</taxon>
        <taxon>Ixodoidea</taxon>
        <taxon>Ixodidae</taxon>
        <taxon>Ixodinae</taxon>
        <taxon>Ixodes</taxon>
    </lineage>
</organism>
<dbReference type="Proteomes" id="UP000001555">
    <property type="component" value="Unassembled WGS sequence"/>
</dbReference>
<dbReference type="PANTHER" id="PTHR46811:SF1">
    <property type="entry name" value="COILED-COIL-HELIX-COILED-COIL-HELIX DOMAIN-CONTAINING PROTEIN 7"/>
    <property type="match status" value="1"/>
</dbReference>
<gene>
    <name evidence="7" type="ORF">IscW_ISCW019798</name>
</gene>
<name>B7PTD7_IXOSC</name>
<evidence type="ECO:0000256" key="2">
    <source>
        <dbReference type="ARBA" id="ARBA00023128"/>
    </source>
</evidence>
<evidence type="ECO:0000256" key="1">
    <source>
        <dbReference type="ARBA" id="ARBA00004569"/>
    </source>
</evidence>
<dbReference type="OrthoDB" id="9971592at2759"/>
<dbReference type="VEuPathDB" id="VectorBase:ISCW019798"/>
<dbReference type="EMBL" id="DS785108">
    <property type="protein sequence ID" value="EEC09859.1"/>
    <property type="molecule type" value="Genomic_DNA"/>
</dbReference>
<keyword evidence="2" id="KW-0496">Mitochondrion</keyword>
<evidence type="ECO:0000313" key="9">
    <source>
        <dbReference type="Proteomes" id="UP000001555"/>
    </source>
</evidence>
<keyword evidence="10" id="KW-1267">Proteomics identification</keyword>
<accession>B7PTD7</accession>
<reference evidence="8" key="2">
    <citation type="submission" date="2020-05" db="UniProtKB">
        <authorList>
            <consortium name="EnsemblMetazoa"/>
        </authorList>
    </citation>
    <scope>IDENTIFICATION</scope>
    <source>
        <strain evidence="8">wikel</strain>
    </source>
</reference>
<dbReference type="PANTHER" id="PTHR46811">
    <property type="entry name" value="COILED-COIL-HELIX-COILED-COIL-HELIX DOMAIN-CONTAINING PROTEIN 7"/>
    <property type="match status" value="1"/>
</dbReference>
<keyword evidence="3" id="KW-1015">Disulfide bond</keyword>
<comment type="subcellular location">
    <subcellularLocation>
        <location evidence="1">Mitochondrion intermembrane space</location>
    </subcellularLocation>
</comment>
<evidence type="ECO:0000256" key="6">
    <source>
        <dbReference type="SAM" id="MobiDB-lite"/>
    </source>
</evidence>
<feature type="compositionally biased region" description="Basic and acidic residues" evidence="6">
    <location>
        <begin position="79"/>
        <end position="96"/>
    </location>
</feature>
<reference evidence="7 9" key="1">
    <citation type="submission" date="2008-03" db="EMBL/GenBank/DDBJ databases">
        <title>Annotation of Ixodes scapularis.</title>
        <authorList>
            <consortium name="Ixodes scapularis Genome Project Consortium"/>
            <person name="Caler E."/>
            <person name="Hannick L.I."/>
            <person name="Bidwell S."/>
            <person name="Joardar V."/>
            <person name="Thiagarajan M."/>
            <person name="Amedeo P."/>
            <person name="Galinsky K.J."/>
            <person name="Schobel S."/>
            <person name="Inman J."/>
            <person name="Hostetler J."/>
            <person name="Miller J."/>
            <person name="Hammond M."/>
            <person name="Megy K."/>
            <person name="Lawson D."/>
            <person name="Kodira C."/>
            <person name="Sutton G."/>
            <person name="Meyer J."/>
            <person name="Hill C.A."/>
            <person name="Birren B."/>
            <person name="Nene V."/>
            <person name="Collins F."/>
            <person name="Alarcon-Chaidez F."/>
            <person name="Wikel S."/>
            <person name="Strausberg R."/>
        </authorList>
    </citation>
    <scope>NUCLEOTIDE SEQUENCE [LARGE SCALE GENOMIC DNA]</scope>
    <source>
        <strain evidence="9">Wikel</strain>
        <strain evidence="7">Wikel colony</strain>
    </source>
</reference>
<dbReference type="PaxDb" id="6945-B7PTD7"/>
<feature type="region of interest" description="Disordered" evidence="6">
    <location>
        <begin position="1"/>
        <end position="21"/>
    </location>
</feature>
<dbReference type="VEuPathDB" id="VectorBase:ISCP_011460"/>
<proteinExistence type="evidence at protein level"/>
<dbReference type="EnsemblMetazoa" id="ISCW019798-RA">
    <property type="protein sequence ID" value="ISCW019798-PA"/>
    <property type="gene ID" value="ISCW019798"/>
</dbReference>
<evidence type="ECO:0000313" key="8">
    <source>
        <dbReference type="EnsemblMetazoa" id="ISCW019798-PA"/>
    </source>
</evidence>
<dbReference type="EMBL" id="ABJB010530110">
    <property type="status" value="NOT_ANNOTATED_CDS"/>
    <property type="molecule type" value="Genomic_DNA"/>
</dbReference>
<dbReference type="VEuPathDB" id="VectorBase:ISCI019798"/>
<sequence length="96" mass="11060">MSPTDAGKSRTRAEKATSQELNNPCLKEQKLSLKCLDDNGYDKEKCTFFFVNYNVCQKFWLSIMKERKGLGIEPALPPPEEREGIKKDRLYKAQKS</sequence>
<evidence type="ECO:0000313" key="7">
    <source>
        <dbReference type="EMBL" id="EEC09859.1"/>
    </source>
</evidence>
<dbReference type="InterPro" id="IPR051040">
    <property type="entry name" value="COX23"/>
</dbReference>
<evidence type="ECO:0000256" key="5">
    <source>
        <dbReference type="ARBA" id="ARBA00039509"/>
    </source>
</evidence>
<evidence type="ECO:0000256" key="3">
    <source>
        <dbReference type="ARBA" id="ARBA00023157"/>
    </source>
</evidence>
<protein>
    <recommendedName>
        <fullName evidence="5">Coiled-coil-helix-coiled-coil-helix domain-containing protein 7</fullName>
    </recommendedName>
</protein>
<dbReference type="AlphaFoldDB" id="B7PTD7"/>
<dbReference type="GO" id="GO:0033108">
    <property type="term" value="P:mitochondrial respiratory chain complex assembly"/>
    <property type="evidence" value="ECO:0000318"/>
    <property type="project" value="GO_Central"/>
</dbReference>
<dbReference type="InterPro" id="IPR048280">
    <property type="entry name" value="COX6B-like"/>
</dbReference>
<comment type="similarity">
    <text evidence="4">Belongs to the CHCHD7 family.</text>
</comment>
<dbReference type="InParanoid" id="B7PTD7"/>
<dbReference type="InterPro" id="IPR009069">
    <property type="entry name" value="Cys_alpha_HP_mot_SF"/>
</dbReference>
<dbReference type="SUPFAM" id="SSF47072">
    <property type="entry name" value="Cysteine alpha-hairpin motif"/>
    <property type="match status" value="1"/>
</dbReference>
<dbReference type="EMBL" id="ABJB010637718">
    <property type="status" value="NOT_ANNOTATED_CDS"/>
    <property type="molecule type" value="Genomic_DNA"/>
</dbReference>
<dbReference type="STRING" id="6945.B7PTD7"/>
<feature type="compositionally biased region" description="Basic and acidic residues" evidence="6">
    <location>
        <begin position="7"/>
        <end position="17"/>
    </location>
</feature>
<dbReference type="GO" id="GO:0005739">
    <property type="term" value="C:mitochondrion"/>
    <property type="evidence" value="ECO:0000318"/>
    <property type="project" value="GO_Central"/>
</dbReference>
<dbReference type="FunCoup" id="B7PTD7">
    <property type="interactions" value="420"/>
</dbReference>
<evidence type="ECO:0007829" key="10">
    <source>
        <dbReference type="PeptideAtlas" id="B7PTD7"/>
    </source>
</evidence>
<dbReference type="HOGENOM" id="CLU_175044_0_0_1"/>
<feature type="region of interest" description="Disordered" evidence="6">
    <location>
        <begin position="71"/>
        <end position="96"/>
    </location>
</feature>
<dbReference type="Pfam" id="PF02297">
    <property type="entry name" value="COX6B"/>
    <property type="match status" value="1"/>
</dbReference>
<dbReference type="GO" id="GO:0005758">
    <property type="term" value="C:mitochondrial intermembrane space"/>
    <property type="evidence" value="ECO:0007669"/>
    <property type="project" value="UniProtKB-SubCell"/>
</dbReference>
<keyword evidence="9" id="KW-1185">Reference proteome</keyword>